<evidence type="ECO:0000256" key="5">
    <source>
        <dbReference type="ARBA" id="ARBA00022692"/>
    </source>
</evidence>
<proteinExistence type="inferred from homology"/>
<evidence type="ECO:0000256" key="1">
    <source>
        <dbReference type="ARBA" id="ARBA00004429"/>
    </source>
</evidence>
<keyword evidence="6 9" id="KW-1133">Transmembrane helix</keyword>
<dbReference type="InterPro" id="IPR007387">
    <property type="entry name" value="TRAP_DctQ"/>
</dbReference>
<dbReference type="GO" id="GO:0015740">
    <property type="term" value="P:C4-dicarboxylate transport"/>
    <property type="evidence" value="ECO:0007669"/>
    <property type="project" value="TreeGrafter"/>
</dbReference>
<keyword evidence="12" id="KW-1185">Reference proteome</keyword>
<evidence type="ECO:0000256" key="8">
    <source>
        <dbReference type="ARBA" id="ARBA00038436"/>
    </source>
</evidence>
<dbReference type="GO" id="GO:0022857">
    <property type="term" value="F:transmembrane transporter activity"/>
    <property type="evidence" value="ECO:0007669"/>
    <property type="project" value="TreeGrafter"/>
</dbReference>
<evidence type="ECO:0000256" key="3">
    <source>
        <dbReference type="ARBA" id="ARBA00022475"/>
    </source>
</evidence>
<evidence type="ECO:0000313" key="11">
    <source>
        <dbReference type="EMBL" id="NDL60358.1"/>
    </source>
</evidence>
<evidence type="ECO:0000256" key="4">
    <source>
        <dbReference type="ARBA" id="ARBA00022519"/>
    </source>
</evidence>
<keyword evidence="4" id="KW-0997">Cell inner membrane</keyword>
<keyword evidence="5 9" id="KW-0812">Transmembrane</keyword>
<protein>
    <submittedName>
        <fullName evidence="11">TRAP transporter small permease subunit</fullName>
    </submittedName>
</protein>
<keyword evidence="7 9" id="KW-0472">Membrane</keyword>
<dbReference type="PANTHER" id="PTHR35011:SF10">
    <property type="entry name" value="TRAP TRANSPORTER SMALL PERMEASE PROTEIN"/>
    <property type="match status" value="1"/>
</dbReference>
<feature type="transmembrane region" description="Helical" evidence="9">
    <location>
        <begin position="126"/>
        <end position="146"/>
    </location>
</feature>
<evidence type="ECO:0000256" key="6">
    <source>
        <dbReference type="ARBA" id="ARBA00022989"/>
    </source>
</evidence>
<dbReference type="PANTHER" id="PTHR35011">
    <property type="entry name" value="2,3-DIKETO-L-GULONATE TRAP TRANSPORTER SMALL PERMEASE PROTEIN YIAM"/>
    <property type="match status" value="1"/>
</dbReference>
<dbReference type="AlphaFoldDB" id="A0A7K3MD79"/>
<evidence type="ECO:0000256" key="2">
    <source>
        <dbReference type="ARBA" id="ARBA00022448"/>
    </source>
</evidence>
<evidence type="ECO:0000259" key="10">
    <source>
        <dbReference type="Pfam" id="PF04290"/>
    </source>
</evidence>
<accession>A0A7K3MD79</accession>
<dbReference type="Proteomes" id="UP000460435">
    <property type="component" value="Unassembled WGS sequence"/>
</dbReference>
<comment type="caution">
    <text evidence="11">The sequence shown here is derived from an EMBL/GenBank/DDBJ whole genome shotgun (WGS) entry which is preliminary data.</text>
</comment>
<organism evidence="11 12">
    <name type="scientific">Phytoactinopolyspora mesophila</name>
    <dbReference type="NCBI Taxonomy" id="2650750"/>
    <lineage>
        <taxon>Bacteria</taxon>
        <taxon>Bacillati</taxon>
        <taxon>Actinomycetota</taxon>
        <taxon>Actinomycetes</taxon>
        <taxon>Jiangellales</taxon>
        <taxon>Jiangellaceae</taxon>
        <taxon>Phytoactinopolyspora</taxon>
    </lineage>
</organism>
<sequence length="164" mass="17377">MSGGVDLVTKSLASVAGVVLLVMLSITVGNIGLRLFATPYHGTFEVVGLLAVLVNGLALAEAQRSRSHIAIDLVMRRTSVRTQLYVGAMVTVISVVLFSLLAQQLTAYGLNLRDQGAVTDSLRLPFWPVSLVLAVGVAGLVLALLADLAAVRRNLRSANPETIW</sequence>
<keyword evidence="2" id="KW-0813">Transport</keyword>
<evidence type="ECO:0000256" key="9">
    <source>
        <dbReference type="SAM" id="Phobius"/>
    </source>
</evidence>
<comment type="similarity">
    <text evidence="8">Belongs to the TRAP transporter small permease family.</text>
</comment>
<dbReference type="InterPro" id="IPR055348">
    <property type="entry name" value="DctQ"/>
</dbReference>
<dbReference type="EMBL" id="WLZY01000011">
    <property type="protein sequence ID" value="NDL60358.1"/>
    <property type="molecule type" value="Genomic_DNA"/>
</dbReference>
<dbReference type="Pfam" id="PF04290">
    <property type="entry name" value="DctQ"/>
    <property type="match status" value="1"/>
</dbReference>
<reference evidence="11 12" key="1">
    <citation type="submission" date="2019-11" db="EMBL/GenBank/DDBJ databases">
        <authorList>
            <person name="Li X.-J."/>
            <person name="Feng X.-M."/>
        </authorList>
    </citation>
    <scope>NUCLEOTIDE SEQUENCE [LARGE SCALE GENOMIC DNA]</scope>
    <source>
        <strain evidence="11 12">XMNu-373</strain>
    </source>
</reference>
<gene>
    <name evidence="11" type="ORF">F7O44_25100</name>
</gene>
<feature type="domain" description="Tripartite ATP-independent periplasmic transporters DctQ component" evidence="10">
    <location>
        <begin position="23"/>
        <end position="150"/>
    </location>
</feature>
<evidence type="ECO:0000313" key="12">
    <source>
        <dbReference type="Proteomes" id="UP000460435"/>
    </source>
</evidence>
<keyword evidence="3" id="KW-1003">Cell membrane</keyword>
<feature type="transmembrane region" description="Helical" evidence="9">
    <location>
        <begin position="84"/>
        <end position="106"/>
    </location>
</feature>
<feature type="transmembrane region" description="Helical" evidence="9">
    <location>
        <begin position="12"/>
        <end position="37"/>
    </location>
</feature>
<dbReference type="GO" id="GO:0005886">
    <property type="term" value="C:plasma membrane"/>
    <property type="evidence" value="ECO:0007669"/>
    <property type="project" value="UniProtKB-SubCell"/>
</dbReference>
<evidence type="ECO:0000256" key="7">
    <source>
        <dbReference type="ARBA" id="ARBA00023136"/>
    </source>
</evidence>
<comment type="subcellular location">
    <subcellularLocation>
        <location evidence="1">Cell inner membrane</location>
        <topology evidence="1">Multi-pass membrane protein</topology>
    </subcellularLocation>
</comment>
<name>A0A7K3MD79_9ACTN</name>
<dbReference type="RefSeq" id="WP_162453063.1">
    <property type="nucleotide sequence ID" value="NZ_WLZY01000011.1"/>
</dbReference>